<evidence type="ECO:0000256" key="1">
    <source>
        <dbReference type="SAM" id="MobiDB-lite"/>
    </source>
</evidence>
<dbReference type="InterPro" id="IPR008271">
    <property type="entry name" value="Ser/Thr_kinase_AS"/>
</dbReference>
<comment type="caution">
    <text evidence="3">The sequence shown here is derived from an EMBL/GenBank/DDBJ whole genome shotgun (WGS) entry which is preliminary data.</text>
</comment>
<dbReference type="AlphaFoldDB" id="A0A835E1F2"/>
<dbReference type="Gene3D" id="1.10.510.10">
    <property type="entry name" value="Transferase(Phosphotransferase) domain 1"/>
    <property type="match status" value="1"/>
</dbReference>
<dbReference type="CDD" id="cd00293">
    <property type="entry name" value="USP-like"/>
    <property type="match status" value="1"/>
</dbReference>
<name>A0A835E1F2_9POAL</name>
<dbReference type="InterPro" id="IPR014729">
    <property type="entry name" value="Rossmann-like_a/b/a_fold"/>
</dbReference>
<dbReference type="SMART" id="SM00220">
    <property type="entry name" value="S_TKc"/>
    <property type="match status" value="1"/>
</dbReference>
<dbReference type="PROSITE" id="PS50011">
    <property type="entry name" value="PROTEIN_KINASE_DOM"/>
    <property type="match status" value="1"/>
</dbReference>
<evidence type="ECO:0000259" key="2">
    <source>
        <dbReference type="PROSITE" id="PS50011"/>
    </source>
</evidence>
<dbReference type="Gene3D" id="3.30.200.20">
    <property type="entry name" value="Phosphorylase Kinase, domain 1"/>
    <property type="match status" value="1"/>
</dbReference>
<dbReference type="Gene3D" id="3.40.50.620">
    <property type="entry name" value="HUPs"/>
    <property type="match status" value="1"/>
</dbReference>
<dbReference type="PANTHER" id="PTHR47987:SF3">
    <property type="entry name" value="OS08G0249100 PROTEIN"/>
    <property type="match status" value="1"/>
</dbReference>
<sequence length="636" mass="70715">MHAPIQLLFVTYKSLSLSRPSPSSSSPSSSQQLTMDTIEECGDGDRRHLILSGSRILVGVPDNSRGCSELLSWAIGAVAKANDSVVAVHVLGGRGRKKRLQKANAFVIHMLGEFVEACEAKQINLEAKVVCSSNIGRALTQEAALTDGNILIVGRSRNGYHRSHFEIANYCFMHAPKNCSVIAVGREGLPQCNTRSRSKSLDAAESNISSSSTWSRRFPPLQKLLRSNSMRKLAQSISESTEDKSSPRAVLDGPDEGEHQVTEECYSTSSHEVSRRGHNGLWRRLSDMKLWLPFLRTIGDDSVRASDVGSAYAEDQKPAWRCFSFQEISMATNDFHPDNLAGRGGYAEVYKGVLSDGQYVAVKRLAKGTPSEQKEKEFLAELGIQGHVCHPNTSYLIGCCVENGLYLIFEFCANGTLASALHGKSGKILEWPLRYKIAIGVARGLQYLHMFCRHRIIHRDIKASNVLLGDDFEPQISDFGLAKWLPKQWTHHSVIPIEGTFGYLAPEYFMHGIVDEKTDIFAFGVLLLEIVTGRRPIDCSKQSLLQWVKPLLEAGQVTELADPNLGDDYDKDQLKRMISVASRCIMRPAMWRPSMAEVLHFLSTDDCLDEPEKWNIPEDEVDDMDDCTLFSESCSL</sequence>
<evidence type="ECO:0000313" key="3">
    <source>
        <dbReference type="EMBL" id="KAF8654939.1"/>
    </source>
</evidence>
<protein>
    <recommendedName>
        <fullName evidence="2">Protein kinase domain-containing protein</fullName>
    </recommendedName>
</protein>
<dbReference type="Pfam" id="PF00069">
    <property type="entry name" value="Pkinase"/>
    <property type="match status" value="1"/>
</dbReference>
<gene>
    <name evidence="3" type="ORF">HU200_061369</name>
</gene>
<dbReference type="SUPFAM" id="SSF56112">
    <property type="entry name" value="Protein kinase-like (PK-like)"/>
    <property type="match status" value="1"/>
</dbReference>
<dbReference type="InterPro" id="IPR000719">
    <property type="entry name" value="Prot_kinase_dom"/>
</dbReference>
<dbReference type="Proteomes" id="UP000636709">
    <property type="component" value="Unassembled WGS sequence"/>
</dbReference>
<proteinExistence type="predicted"/>
<feature type="region of interest" description="Disordered" evidence="1">
    <location>
        <begin position="232"/>
        <end position="270"/>
    </location>
</feature>
<dbReference type="OrthoDB" id="4062651at2759"/>
<dbReference type="FunFam" id="1.10.510.10:FF:000412">
    <property type="entry name" value="Probable receptor-like serine/threonine-protein kinase At5g57670"/>
    <property type="match status" value="1"/>
</dbReference>
<keyword evidence="4" id="KW-1185">Reference proteome</keyword>
<accession>A0A835E1F2</accession>
<dbReference type="CDD" id="cd14066">
    <property type="entry name" value="STKc_IRAK"/>
    <property type="match status" value="1"/>
</dbReference>
<dbReference type="PANTHER" id="PTHR47987">
    <property type="entry name" value="OS08G0249100 PROTEIN"/>
    <property type="match status" value="1"/>
</dbReference>
<organism evidence="3 4">
    <name type="scientific">Digitaria exilis</name>
    <dbReference type="NCBI Taxonomy" id="1010633"/>
    <lineage>
        <taxon>Eukaryota</taxon>
        <taxon>Viridiplantae</taxon>
        <taxon>Streptophyta</taxon>
        <taxon>Embryophyta</taxon>
        <taxon>Tracheophyta</taxon>
        <taxon>Spermatophyta</taxon>
        <taxon>Magnoliopsida</taxon>
        <taxon>Liliopsida</taxon>
        <taxon>Poales</taxon>
        <taxon>Poaceae</taxon>
        <taxon>PACMAD clade</taxon>
        <taxon>Panicoideae</taxon>
        <taxon>Panicodae</taxon>
        <taxon>Paniceae</taxon>
        <taxon>Anthephorinae</taxon>
        <taxon>Digitaria</taxon>
    </lineage>
</organism>
<dbReference type="InterPro" id="IPR046958">
    <property type="entry name" value="RBK1/2/STUNTED"/>
</dbReference>
<feature type="domain" description="Protein kinase" evidence="2">
    <location>
        <begin position="335"/>
        <end position="608"/>
    </location>
</feature>
<dbReference type="GO" id="GO:0005524">
    <property type="term" value="F:ATP binding"/>
    <property type="evidence" value="ECO:0007669"/>
    <property type="project" value="InterPro"/>
</dbReference>
<dbReference type="FunFam" id="3.30.200.20:FF:000325">
    <property type="entry name" value="Putative receptor-like serine/threonine-protein kinase"/>
    <property type="match status" value="1"/>
</dbReference>
<dbReference type="FunFam" id="3.40.50.620:FF:000159">
    <property type="entry name" value="Putative receptor-like serine/threonine-protein kinase"/>
    <property type="match status" value="1"/>
</dbReference>
<dbReference type="EMBL" id="JACEFO010002604">
    <property type="protein sequence ID" value="KAF8654939.1"/>
    <property type="molecule type" value="Genomic_DNA"/>
</dbReference>
<dbReference type="GO" id="GO:0004672">
    <property type="term" value="F:protein kinase activity"/>
    <property type="evidence" value="ECO:0007669"/>
    <property type="project" value="InterPro"/>
</dbReference>
<reference evidence="3" key="1">
    <citation type="submission" date="2020-07" db="EMBL/GenBank/DDBJ databases">
        <title>Genome sequence and genetic diversity analysis of an under-domesticated orphan crop, white fonio (Digitaria exilis).</title>
        <authorList>
            <person name="Bennetzen J.L."/>
            <person name="Chen S."/>
            <person name="Ma X."/>
            <person name="Wang X."/>
            <person name="Yssel A.E.J."/>
            <person name="Chaluvadi S.R."/>
            <person name="Johnson M."/>
            <person name="Gangashetty P."/>
            <person name="Hamidou F."/>
            <person name="Sanogo M.D."/>
            <person name="Zwaenepoel A."/>
            <person name="Wallace J."/>
            <person name="Van De Peer Y."/>
            <person name="Van Deynze A."/>
        </authorList>
    </citation>
    <scope>NUCLEOTIDE SEQUENCE</scope>
    <source>
        <tissue evidence="3">Leaves</tissue>
    </source>
</reference>
<evidence type="ECO:0000313" key="4">
    <source>
        <dbReference type="Proteomes" id="UP000636709"/>
    </source>
</evidence>
<dbReference type="SUPFAM" id="SSF52402">
    <property type="entry name" value="Adenine nucleotide alpha hydrolases-like"/>
    <property type="match status" value="1"/>
</dbReference>
<dbReference type="InterPro" id="IPR011009">
    <property type="entry name" value="Kinase-like_dom_sf"/>
</dbReference>
<dbReference type="PROSITE" id="PS00108">
    <property type="entry name" value="PROTEIN_KINASE_ST"/>
    <property type="match status" value="1"/>
</dbReference>